<gene>
    <name evidence="3" type="ORF">I7X30_13975</name>
</gene>
<evidence type="ECO:0000256" key="1">
    <source>
        <dbReference type="ARBA" id="ARBA00023125"/>
    </source>
</evidence>
<comment type="caution">
    <text evidence="3">The sequence shown here is derived from an EMBL/GenBank/DDBJ whole genome shotgun (WGS) entry which is preliminary data.</text>
</comment>
<evidence type="ECO:0000313" key="4">
    <source>
        <dbReference type="Proteomes" id="UP000641139"/>
    </source>
</evidence>
<proteinExistence type="predicted"/>
<dbReference type="Gene3D" id="1.10.260.40">
    <property type="entry name" value="lambda repressor-like DNA-binding domains"/>
    <property type="match status" value="1"/>
</dbReference>
<dbReference type="InterPro" id="IPR001387">
    <property type="entry name" value="Cro/C1-type_HTH"/>
</dbReference>
<feature type="domain" description="HTH cro/C1-type" evidence="2">
    <location>
        <begin position="20"/>
        <end position="75"/>
    </location>
</feature>
<dbReference type="PANTHER" id="PTHR36924">
    <property type="entry name" value="ANTITOXIN HIGA-1"/>
    <property type="match status" value="1"/>
</dbReference>
<sequence>MKPNNNNLIPFKAIHPGEIIKDELEAIDMTQKELAILLGVKSSYINEIIKGKRSITAEIAVLLEKVFKIPAMHWMSYQSQYDIDLQRIKERNIKRASLIPLWGVVKQYVSVKSLQKLGYLKDDLEYNYNTIKEIFGVNSVDELVSFFTKKRQSLDKLNEEEKNTITWDALVAYNANRK</sequence>
<dbReference type="Proteomes" id="UP000641139">
    <property type="component" value="Unassembled WGS sequence"/>
</dbReference>
<dbReference type="EMBL" id="JAEFDC010000021">
    <property type="protein sequence ID" value="MBI1648156.1"/>
    <property type="molecule type" value="Genomic_DNA"/>
</dbReference>
<evidence type="ECO:0000313" key="3">
    <source>
        <dbReference type="EMBL" id="MBI1648156.1"/>
    </source>
</evidence>
<dbReference type="InterPro" id="IPR010982">
    <property type="entry name" value="Lambda_DNA-bd_dom_sf"/>
</dbReference>
<dbReference type="SMART" id="SM00530">
    <property type="entry name" value="HTH_XRE"/>
    <property type="match status" value="1"/>
</dbReference>
<keyword evidence="1" id="KW-0238">DNA-binding</keyword>
<protein>
    <submittedName>
        <fullName evidence="3">HigA family addiction module antidote protein</fullName>
    </submittedName>
</protein>
<dbReference type="SUPFAM" id="SSF47413">
    <property type="entry name" value="lambda repressor-like DNA-binding domains"/>
    <property type="match status" value="1"/>
</dbReference>
<organism evidence="3 4">
    <name type="scientific">Capnocytophaga periodontitidis</name>
    <dbReference type="NCBI Taxonomy" id="2795027"/>
    <lineage>
        <taxon>Bacteria</taxon>
        <taxon>Pseudomonadati</taxon>
        <taxon>Bacteroidota</taxon>
        <taxon>Flavobacteriia</taxon>
        <taxon>Flavobacteriales</taxon>
        <taxon>Flavobacteriaceae</taxon>
        <taxon>Capnocytophaga</taxon>
    </lineage>
</organism>
<dbReference type="RefSeq" id="WP_198467716.1">
    <property type="nucleotide sequence ID" value="NZ_JAEFDC010000021.1"/>
</dbReference>
<accession>A0ABS0SQT2</accession>
<dbReference type="InterPro" id="IPR013430">
    <property type="entry name" value="Toxin_antidote_HigA"/>
</dbReference>
<keyword evidence="4" id="KW-1185">Reference proteome</keyword>
<dbReference type="Pfam" id="PF01381">
    <property type="entry name" value="HTH_3"/>
    <property type="match status" value="1"/>
</dbReference>
<dbReference type="NCBIfam" id="TIGR02607">
    <property type="entry name" value="antidote_HigA"/>
    <property type="match status" value="1"/>
</dbReference>
<reference evidence="3 4" key="1">
    <citation type="journal article" date="2021" name="Int. J. Syst. Evol. Microbiol.">
        <title>Capnocytophaga periodontitidis sp. nov., isolated from subgingival plaque of periodontitis patient.</title>
        <authorList>
            <person name="Zhang Y."/>
            <person name="Qiao D."/>
            <person name="Shi W."/>
            <person name="Wu D."/>
            <person name="Cai M."/>
        </authorList>
    </citation>
    <scope>NUCLEOTIDE SEQUENCE [LARGE SCALE GENOMIC DNA]</scope>
    <source>
        <strain evidence="3 4">051621</strain>
    </source>
</reference>
<name>A0ABS0SQT2_9FLAO</name>
<dbReference type="PANTHER" id="PTHR36924:SF1">
    <property type="entry name" value="ANTITOXIN HIGA-1"/>
    <property type="match status" value="1"/>
</dbReference>
<dbReference type="PROSITE" id="PS50943">
    <property type="entry name" value="HTH_CROC1"/>
    <property type="match status" value="1"/>
</dbReference>
<evidence type="ECO:0000259" key="2">
    <source>
        <dbReference type="PROSITE" id="PS50943"/>
    </source>
</evidence>
<dbReference type="CDD" id="cd00093">
    <property type="entry name" value="HTH_XRE"/>
    <property type="match status" value="1"/>
</dbReference>